<name>A0A172Q0L7_9CAUD</name>
<organism evidence="1 2">
    <name type="scientific">Acinetobacter phage vB_AbaM_ME3</name>
    <dbReference type="NCBI Taxonomy" id="1837876"/>
    <lineage>
        <taxon>Viruses</taxon>
        <taxon>Duplodnaviria</taxon>
        <taxon>Heunggongvirae</taxon>
        <taxon>Uroviricota</taxon>
        <taxon>Caudoviricetes</taxon>
        <taxon>Metrivirus</taxon>
        <taxon>Metrivirus ME3</taxon>
    </lineage>
</organism>
<evidence type="ECO:0000313" key="1">
    <source>
        <dbReference type="EMBL" id="AND75396.1"/>
    </source>
</evidence>
<accession>A0A172Q0L7</accession>
<evidence type="ECO:0000313" key="2">
    <source>
        <dbReference type="Proteomes" id="UP000225947"/>
    </source>
</evidence>
<keyword evidence="2" id="KW-1185">Reference proteome</keyword>
<gene>
    <name evidence="1" type="ORF">ME3_235</name>
</gene>
<sequence length="32" mass="3611">MADAYLGQTISQVPEFPHELVGIEQIPIARTW</sequence>
<protein>
    <submittedName>
        <fullName evidence="1">Uncharacterized protein</fullName>
    </submittedName>
</protein>
<dbReference type="EMBL" id="KU935715">
    <property type="protein sequence ID" value="AND75396.1"/>
    <property type="molecule type" value="Genomic_DNA"/>
</dbReference>
<dbReference type="Proteomes" id="UP000225947">
    <property type="component" value="Segment"/>
</dbReference>
<reference evidence="2" key="1">
    <citation type="submission" date="2016-03" db="EMBL/GenBank/DDBJ databases">
        <title>Characterization of Acinetobacter baumannii phage vB_AbaM_ME3.</title>
        <authorList>
            <person name="Buttimer C.T.H."/>
            <person name="Elbreki M."/>
            <person name="Coffey A."/>
        </authorList>
    </citation>
    <scope>NUCLEOTIDE SEQUENCE [LARGE SCALE GENOMIC DNA]</scope>
</reference>
<proteinExistence type="predicted"/>